<accession>A0A9X3EHU9</accession>
<feature type="domain" description="Alginate export" evidence="2">
    <location>
        <begin position="225"/>
        <end position="599"/>
    </location>
</feature>
<evidence type="ECO:0000313" key="3">
    <source>
        <dbReference type="EMBL" id="MCY1004337.1"/>
    </source>
</evidence>
<dbReference type="InterPro" id="IPR025388">
    <property type="entry name" value="Alginate_export_dom"/>
</dbReference>
<feature type="compositionally biased region" description="Low complexity" evidence="1">
    <location>
        <begin position="158"/>
        <end position="174"/>
    </location>
</feature>
<dbReference type="Proteomes" id="UP001150924">
    <property type="component" value="Unassembled WGS sequence"/>
</dbReference>
<sequence length="615" mass="65854">MHLSSRTCPAPRRAGPGGRVRAARTAALAVALGGPSLARAEPPAGGPHGHVPADMSPAAVASHVPSDTPTTTLAPHVLADMTLSAPAAPGSAPEDRSSLAPADAAPAATTTSAPGPGSTVPRDSQPTPPATAQLTVPEDMSAAAPRPVPKAISPSIKPASPAQAAGASEAAALAGRGGGPPAAPPPYRLLRADEDYRYLRDPTRQVDLLDVLKYIPLGPRKRVALGFGGETRQRLDAFRHLDWGAGPPRSLSWLQRYMLHAELRAPYFRAFAQIKSALETGRPGGPRDIDRDDLDFHQAFADFDLERPGLRVILRAGRHELAFGSGRLVSPREGPNVRRSFDGVSLIVAVRRVRAHLFVTRPVATRPGVFDDGWERGQWFAGAHATVPSPLPGGQVDVYALYLDRPDAEYQRGRAHERRLSLGTRWFGAAGRLDYNLEAVLQTGKFGDAPLLAWTLASDTGVALPLPWDPRLGVRLDVASGDRGGRRPMGTFSALFPKGSYFGEDALIGPANFYDVHPMLTLAPLERLSLTLDWVCLWRYSRADGIYNVPGEPILAGLNDARFIGHRAGATLEAELGRHIGFVVTVGRFFRGPFLAQAGRTRDVDFVATWLTLKF</sequence>
<feature type="region of interest" description="Disordered" evidence="1">
    <location>
        <begin position="85"/>
        <end position="188"/>
    </location>
</feature>
<protein>
    <submittedName>
        <fullName evidence="3">Alginate export family protein</fullName>
    </submittedName>
</protein>
<dbReference type="InterPro" id="IPR053728">
    <property type="entry name" value="Alginate_Permeability_Chnl"/>
</dbReference>
<gene>
    <name evidence="3" type="ORF">OV079_01900</name>
</gene>
<dbReference type="Pfam" id="PF13372">
    <property type="entry name" value="Alginate_exp"/>
    <property type="match status" value="1"/>
</dbReference>
<dbReference type="RefSeq" id="WP_267765877.1">
    <property type="nucleotide sequence ID" value="NZ_JAPNKE010000002.1"/>
</dbReference>
<dbReference type="Gene3D" id="2.40.160.100">
    <property type="match status" value="1"/>
</dbReference>
<feature type="compositionally biased region" description="Polar residues" evidence="1">
    <location>
        <begin position="121"/>
        <end position="134"/>
    </location>
</feature>
<dbReference type="EMBL" id="JAPNKE010000002">
    <property type="protein sequence ID" value="MCY1004337.1"/>
    <property type="molecule type" value="Genomic_DNA"/>
</dbReference>
<feature type="compositionally biased region" description="Low complexity" evidence="1">
    <location>
        <begin position="98"/>
        <end position="119"/>
    </location>
</feature>
<keyword evidence="4" id="KW-1185">Reference proteome</keyword>
<evidence type="ECO:0000256" key="1">
    <source>
        <dbReference type="SAM" id="MobiDB-lite"/>
    </source>
</evidence>
<organism evidence="3 4">
    <name type="scientific">Nannocystis pusilla</name>
    <dbReference type="NCBI Taxonomy" id="889268"/>
    <lineage>
        <taxon>Bacteria</taxon>
        <taxon>Pseudomonadati</taxon>
        <taxon>Myxococcota</taxon>
        <taxon>Polyangia</taxon>
        <taxon>Nannocystales</taxon>
        <taxon>Nannocystaceae</taxon>
        <taxon>Nannocystis</taxon>
    </lineage>
</organism>
<feature type="compositionally biased region" description="Low complexity" evidence="1">
    <location>
        <begin position="10"/>
        <end position="21"/>
    </location>
</feature>
<feature type="region of interest" description="Disordered" evidence="1">
    <location>
        <begin position="37"/>
        <end position="72"/>
    </location>
</feature>
<evidence type="ECO:0000313" key="4">
    <source>
        <dbReference type="Proteomes" id="UP001150924"/>
    </source>
</evidence>
<proteinExistence type="predicted"/>
<feature type="region of interest" description="Disordered" evidence="1">
    <location>
        <begin position="1"/>
        <end position="21"/>
    </location>
</feature>
<name>A0A9X3EHU9_9BACT</name>
<reference evidence="3" key="1">
    <citation type="submission" date="2022-11" db="EMBL/GenBank/DDBJ databases">
        <title>Minimal conservation of predation-associated metabolite biosynthetic gene clusters underscores biosynthetic potential of Myxococcota including descriptions for ten novel species: Archangium lansinium sp. nov., Myxococcus landrumus sp. nov., Nannocystis bai.</title>
        <authorList>
            <person name="Ahearne A."/>
            <person name="Stevens C."/>
            <person name="Phillips K."/>
        </authorList>
    </citation>
    <scope>NUCLEOTIDE SEQUENCE</scope>
    <source>
        <strain evidence="3">Na p29</strain>
    </source>
</reference>
<feature type="compositionally biased region" description="Low complexity" evidence="1">
    <location>
        <begin position="37"/>
        <end position="53"/>
    </location>
</feature>
<comment type="caution">
    <text evidence="3">The sequence shown here is derived from an EMBL/GenBank/DDBJ whole genome shotgun (WGS) entry which is preliminary data.</text>
</comment>
<evidence type="ECO:0000259" key="2">
    <source>
        <dbReference type="Pfam" id="PF13372"/>
    </source>
</evidence>
<dbReference type="AlphaFoldDB" id="A0A9X3EHU9"/>